<protein>
    <submittedName>
        <fullName evidence="6">LysR family transcriptional regulator</fullName>
    </submittedName>
</protein>
<dbReference type="InterPro" id="IPR036390">
    <property type="entry name" value="WH_DNA-bd_sf"/>
</dbReference>
<dbReference type="SUPFAM" id="SSF53850">
    <property type="entry name" value="Periplasmic binding protein-like II"/>
    <property type="match status" value="1"/>
</dbReference>
<comment type="caution">
    <text evidence="6">The sequence shown here is derived from an EMBL/GenBank/DDBJ whole genome shotgun (WGS) entry which is preliminary data.</text>
</comment>
<dbReference type="EMBL" id="QFNN01000111">
    <property type="protein sequence ID" value="PZO87877.1"/>
    <property type="molecule type" value="Genomic_DNA"/>
</dbReference>
<evidence type="ECO:0000313" key="7">
    <source>
        <dbReference type="Proteomes" id="UP000249066"/>
    </source>
</evidence>
<keyword evidence="4" id="KW-0804">Transcription</keyword>
<dbReference type="Proteomes" id="UP000249066">
    <property type="component" value="Unassembled WGS sequence"/>
</dbReference>
<evidence type="ECO:0000256" key="3">
    <source>
        <dbReference type="ARBA" id="ARBA00023125"/>
    </source>
</evidence>
<evidence type="ECO:0000313" key="6">
    <source>
        <dbReference type="EMBL" id="PZO87877.1"/>
    </source>
</evidence>
<dbReference type="AlphaFoldDB" id="A0A2W5A3J1"/>
<dbReference type="Pfam" id="PF00126">
    <property type="entry name" value="HTH_1"/>
    <property type="match status" value="1"/>
</dbReference>
<organism evidence="6 7">
    <name type="scientific">Sphingomonas sanxanigenens</name>
    <dbReference type="NCBI Taxonomy" id="397260"/>
    <lineage>
        <taxon>Bacteria</taxon>
        <taxon>Pseudomonadati</taxon>
        <taxon>Pseudomonadota</taxon>
        <taxon>Alphaproteobacteria</taxon>
        <taxon>Sphingomonadales</taxon>
        <taxon>Sphingomonadaceae</taxon>
        <taxon>Sphingomonas</taxon>
    </lineage>
</organism>
<dbReference type="InterPro" id="IPR036388">
    <property type="entry name" value="WH-like_DNA-bd_sf"/>
</dbReference>
<dbReference type="Pfam" id="PF03466">
    <property type="entry name" value="LysR_substrate"/>
    <property type="match status" value="1"/>
</dbReference>
<evidence type="ECO:0000256" key="1">
    <source>
        <dbReference type="ARBA" id="ARBA00009437"/>
    </source>
</evidence>
<gene>
    <name evidence="6" type="ORF">DI623_13865</name>
</gene>
<evidence type="ECO:0000256" key="2">
    <source>
        <dbReference type="ARBA" id="ARBA00023015"/>
    </source>
</evidence>
<evidence type="ECO:0000256" key="4">
    <source>
        <dbReference type="ARBA" id="ARBA00023163"/>
    </source>
</evidence>
<accession>A0A2W5A3J1</accession>
<comment type="similarity">
    <text evidence="1">Belongs to the LysR transcriptional regulatory family.</text>
</comment>
<name>A0A2W5A3J1_9SPHN</name>
<dbReference type="PROSITE" id="PS50931">
    <property type="entry name" value="HTH_LYSR"/>
    <property type="match status" value="1"/>
</dbReference>
<dbReference type="GO" id="GO:0043565">
    <property type="term" value="F:sequence-specific DNA binding"/>
    <property type="evidence" value="ECO:0007669"/>
    <property type="project" value="TreeGrafter"/>
</dbReference>
<dbReference type="Gene3D" id="1.10.10.10">
    <property type="entry name" value="Winged helix-like DNA-binding domain superfamily/Winged helix DNA-binding domain"/>
    <property type="match status" value="1"/>
</dbReference>
<dbReference type="PANTHER" id="PTHR30537">
    <property type="entry name" value="HTH-TYPE TRANSCRIPTIONAL REGULATOR"/>
    <property type="match status" value="1"/>
</dbReference>
<dbReference type="FunFam" id="1.10.10.10:FF:000001">
    <property type="entry name" value="LysR family transcriptional regulator"/>
    <property type="match status" value="1"/>
</dbReference>
<dbReference type="SUPFAM" id="SSF46785">
    <property type="entry name" value="Winged helix' DNA-binding domain"/>
    <property type="match status" value="1"/>
</dbReference>
<reference evidence="6 7" key="1">
    <citation type="submission" date="2017-08" db="EMBL/GenBank/DDBJ databases">
        <title>Infants hospitalized years apart are colonized by the same room-sourced microbial strains.</title>
        <authorList>
            <person name="Brooks B."/>
            <person name="Olm M.R."/>
            <person name="Firek B.A."/>
            <person name="Baker R."/>
            <person name="Thomas B.C."/>
            <person name="Morowitz M.J."/>
            <person name="Banfield J.F."/>
        </authorList>
    </citation>
    <scope>NUCLEOTIDE SEQUENCE [LARGE SCALE GENOMIC DNA]</scope>
    <source>
        <strain evidence="6">S2_018_000_R2_101</strain>
    </source>
</reference>
<feature type="domain" description="HTH lysR-type" evidence="5">
    <location>
        <begin position="1"/>
        <end position="59"/>
    </location>
</feature>
<keyword evidence="3" id="KW-0238">DNA-binding</keyword>
<sequence length="262" mass="27713">MDSLNAIRIFVAVADEGSFAGAARRLRITPAMATRAVAALEARLGAALLRRTTRAVSLTGAGAAYLLRARLALDELEDAARELGGGNAEPRGALVVTAPVLFGRLHVLPIVTGLLRRHPALDIRLTLNDRIVRLAEEGVDIAIRLAPLPDSALRAVRLGTVRRILVASPAYVARRGAPMSPAALAGHEAIGFENEAPGNEWRFGEGAGHAVRLRPRLTLDNADAAIAAAIEGMGITRVLDYQVADALRDGRLIELLGEYAPA</sequence>
<proteinExistence type="inferred from homology"/>
<dbReference type="PANTHER" id="PTHR30537:SF5">
    <property type="entry name" value="HTH-TYPE TRANSCRIPTIONAL ACTIVATOR TTDR-RELATED"/>
    <property type="match status" value="1"/>
</dbReference>
<evidence type="ECO:0000259" key="5">
    <source>
        <dbReference type="PROSITE" id="PS50931"/>
    </source>
</evidence>
<dbReference type="Gene3D" id="3.40.190.290">
    <property type="match status" value="1"/>
</dbReference>
<dbReference type="InterPro" id="IPR058163">
    <property type="entry name" value="LysR-type_TF_proteobact-type"/>
</dbReference>
<dbReference type="InterPro" id="IPR005119">
    <property type="entry name" value="LysR_subst-bd"/>
</dbReference>
<dbReference type="GO" id="GO:0003700">
    <property type="term" value="F:DNA-binding transcription factor activity"/>
    <property type="evidence" value="ECO:0007669"/>
    <property type="project" value="InterPro"/>
</dbReference>
<dbReference type="InterPro" id="IPR000847">
    <property type="entry name" value="LysR_HTH_N"/>
</dbReference>
<dbReference type="GO" id="GO:0006351">
    <property type="term" value="P:DNA-templated transcription"/>
    <property type="evidence" value="ECO:0007669"/>
    <property type="project" value="TreeGrafter"/>
</dbReference>
<feature type="non-terminal residue" evidence="6">
    <location>
        <position position="262"/>
    </location>
</feature>
<keyword evidence="2" id="KW-0805">Transcription regulation</keyword>